<dbReference type="Proteomes" id="UP001596200">
    <property type="component" value="Unassembled WGS sequence"/>
</dbReference>
<sequence>MLTTPAGQPATPARPVPLAGQATPRRLHFLSLAGARTVLTPGLTDVDSALADAHRQRRFLCVLGDAGLGKTFAVHHTAHTRFPRAHVPLRLGARPGPAD</sequence>
<proteinExistence type="predicted"/>
<name>A0ABW1GWB2_9ACTN</name>
<organism evidence="2 3">
    <name type="scientific">Streptomyces pulveraceus</name>
    <dbReference type="NCBI Taxonomy" id="68258"/>
    <lineage>
        <taxon>Bacteria</taxon>
        <taxon>Bacillati</taxon>
        <taxon>Actinomycetota</taxon>
        <taxon>Actinomycetes</taxon>
        <taxon>Kitasatosporales</taxon>
        <taxon>Streptomycetaceae</taxon>
        <taxon>Streptomyces</taxon>
    </lineage>
</organism>
<reference evidence="3" key="1">
    <citation type="journal article" date="2019" name="Int. J. Syst. Evol. Microbiol.">
        <title>The Global Catalogue of Microorganisms (GCM) 10K type strain sequencing project: providing services to taxonomists for standard genome sequencing and annotation.</title>
        <authorList>
            <consortium name="The Broad Institute Genomics Platform"/>
            <consortium name="The Broad Institute Genome Sequencing Center for Infectious Disease"/>
            <person name="Wu L."/>
            <person name="Ma J."/>
        </authorList>
    </citation>
    <scope>NUCLEOTIDE SEQUENCE [LARGE SCALE GENOMIC DNA]</scope>
    <source>
        <strain evidence="3">JCM 4147</strain>
    </source>
</reference>
<feature type="non-terminal residue" evidence="2">
    <location>
        <position position="99"/>
    </location>
</feature>
<accession>A0ABW1GWB2</accession>
<evidence type="ECO:0000256" key="1">
    <source>
        <dbReference type="SAM" id="MobiDB-lite"/>
    </source>
</evidence>
<keyword evidence="3" id="KW-1185">Reference proteome</keyword>
<gene>
    <name evidence="2" type="ORF">ACFP1B_37790</name>
</gene>
<comment type="caution">
    <text evidence="2">The sequence shown here is derived from an EMBL/GenBank/DDBJ whole genome shotgun (WGS) entry which is preliminary data.</text>
</comment>
<protein>
    <recommendedName>
        <fullName evidence="4">ATP-binding protein</fullName>
    </recommendedName>
</protein>
<evidence type="ECO:0008006" key="4">
    <source>
        <dbReference type="Google" id="ProtNLM"/>
    </source>
</evidence>
<evidence type="ECO:0000313" key="3">
    <source>
        <dbReference type="Proteomes" id="UP001596200"/>
    </source>
</evidence>
<feature type="region of interest" description="Disordered" evidence="1">
    <location>
        <begin position="1"/>
        <end position="20"/>
    </location>
</feature>
<evidence type="ECO:0000313" key="2">
    <source>
        <dbReference type="EMBL" id="MFC5919149.1"/>
    </source>
</evidence>
<dbReference type="EMBL" id="JBHSPU010000073">
    <property type="protein sequence ID" value="MFC5919149.1"/>
    <property type="molecule type" value="Genomic_DNA"/>
</dbReference>